<dbReference type="PANTHER" id="PTHR34148">
    <property type="entry name" value="ADENOSYLCOBINAMIDE-GDP RIBAZOLETRANSFERASE"/>
    <property type="match status" value="1"/>
</dbReference>
<dbReference type="GO" id="GO:0051073">
    <property type="term" value="F:adenosylcobinamide-GDP ribazoletransferase activity"/>
    <property type="evidence" value="ECO:0007669"/>
    <property type="project" value="UniProtKB-UniRule"/>
</dbReference>
<dbReference type="RefSeq" id="WP_003388119.1">
    <property type="nucleotide sequence ID" value="NZ_APBN01000003.1"/>
</dbReference>
<evidence type="ECO:0000256" key="2">
    <source>
        <dbReference type="ARBA" id="ARBA00004651"/>
    </source>
</evidence>
<comment type="cofactor">
    <cofactor evidence="1 19">
        <name>Mg(2+)</name>
        <dbReference type="ChEBI" id="CHEBI:18420"/>
    </cofactor>
</comment>
<keyword evidence="8 19" id="KW-0169">Cobalamin biosynthesis</keyword>
<feature type="transmembrane region" description="Helical" evidence="19">
    <location>
        <begin position="53"/>
        <end position="71"/>
    </location>
</feature>
<dbReference type="GO" id="GO:0009236">
    <property type="term" value="P:cobalamin biosynthetic process"/>
    <property type="evidence" value="ECO:0007669"/>
    <property type="project" value="UniProtKB-UniRule"/>
</dbReference>
<dbReference type="AlphaFoldDB" id="M8DI33"/>
<reference evidence="20 21" key="1">
    <citation type="submission" date="2013-03" db="EMBL/GenBank/DDBJ databases">
        <title>Assembly of a new bacterial strain Brevibacillus borstelensis AK1.</title>
        <authorList>
            <person name="Rajan I."/>
            <person name="PoliReddy D."/>
            <person name="Sugumar T."/>
            <person name="Rathinam K."/>
            <person name="Alqarawi S."/>
            <person name="Khalil A.B."/>
            <person name="Sivakumar N."/>
        </authorList>
    </citation>
    <scope>NUCLEOTIDE SEQUENCE [LARGE SCALE GENOMIC DNA]</scope>
    <source>
        <strain evidence="20 21">AK1</strain>
    </source>
</reference>
<keyword evidence="13 19" id="KW-0472">Membrane</keyword>
<evidence type="ECO:0000256" key="4">
    <source>
        <dbReference type="ARBA" id="ARBA00010561"/>
    </source>
</evidence>
<evidence type="ECO:0000256" key="19">
    <source>
        <dbReference type="HAMAP-Rule" id="MF_00719"/>
    </source>
</evidence>
<comment type="catalytic activity">
    <reaction evidence="18 19">
        <text>alpha-ribazole 5'-phosphate + adenosylcob(III)inamide-GDP = adenosylcob(III)alamin 5'-phosphate + GMP + H(+)</text>
        <dbReference type="Rhea" id="RHEA:23560"/>
        <dbReference type="ChEBI" id="CHEBI:15378"/>
        <dbReference type="ChEBI" id="CHEBI:57918"/>
        <dbReference type="ChEBI" id="CHEBI:58115"/>
        <dbReference type="ChEBI" id="CHEBI:60487"/>
        <dbReference type="ChEBI" id="CHEBI:60493"/>
        <dbReference type="EC" id="2.7.8.26"/>
    </reaction>
</comment>
<comment type="subcellular location">
    <subcellularLocation>
        <location evidence="2 19">Cell membrane</location>
        <topology evidence="2 19">Multi-pass membrane protein</topology>
    </subcellularLocation>
</comment>
<comment type="similarity">
    <text evidence="4 19">Belongs to the CobS family.</text>
</comment>
<dbReference type="EC" id="2.7.8.26" evidence="5 19"/>
<accession>M8DI33</accession>
<dbReference type="GO" id="GO:0008818">
    <property type="term" value="F:cobalamin 5'-phosphate synthase activity"/>
    <property type="evidence" value="ECO:0007669"/>
    <property type="project" value="UniProtKB-UniRule"/>
</dbReference>
<feature type="transmembrane region" description="Helical" evidence="19">
    <location>
        <begin position="106"/>
        <end position="133"/>
    </location>
</feature>
<evidence type="ECO:0000256" key="12">
    <source>
        <dbReference type="ARBA" id="ARBA00022989"/>
    </source>
</evidence>
<keyword evidence="9 19" id="KW-0808">Transferase</keyword>
<evidence type="ECO:0000256" key="6">
    <source>
        <dbReference type="ARBA" id="ARBA00015850"/>
    </source>
</evidence>
<keyword evidence="21" id="KW-1185">Reference proteome</keyword>
<organism evidence="20 21">
    <name type="scientific">Brevibacillus borstelensis AK1</name>
    <dbReference type="NCBI Taxonomy" id="1300222"/>
    <lineage>
        <taxon>Bacteria</taxon>
        <taxon>Bacillati</taxon>
        <taxon>Bacillota</taxon>
        <taxon>Bacilli</taxon>
        <taxon>Bacillales</taxon>
        <taxon>Paenibacillaceae</taxon>
        <taxon>Brevibacillus</taxon>
    </lineage>
</organism>
<feature type="transmembrane region" description="Helical" evidence="19">
    <location>
        <begin position="30"/>
        <end position="47"/>
    </location>
</feature>
<evidence type="ECO:0000256" key="13">
    <source>
        <dbReference type="ARBA" id="ARBA00023136"/>
    </source>
</evidence>
<dbReference type="Pfam" id="PF02654">
    <property type="entry name" value="CobS"/>
    <property type="match status" value="1"/>
</dbReference>
<evidence type="ECO:0000256" key="10">
    <source>
        <dbReference type="ARBA" id="ARBA00022692"/>
    </source>
</evidence>
<evidence type="ECO:0000256" key="16">
    <source>
        <dbReference type="ARBA" id="ARBA00032853"/>
    </source>
</evidence>
<evidence type="ECO:0000256" key="15">
    <source>
        <dbReference type="ARBA" id="ARBA00032605"/>
    </source>
</evidence>
<evidence type="ECO:0000313" key="20">
    <source>
        <dbReference type="EMBL" id="EMT53218.1"/>
    </source>
</evidence>
<comment type="catalytic activity">
    <reaction evidence="17 19">
        <text>alpha-ribazole + adenosylcob(III)inamide-GDP = adenosylcob(III)alamin + GMP + H(+)</text>
        <dbReference type="Rhea" id="RHEA:16049"/>
        <dbReference type="ChEBI" id="CHEBI:10329"/>
        <dbReference type="ChEBI" id="CHEBI:15378"/>
        <dbReference type="ChEBI" id="CHEBI:18408"/>
        <dbReference type="ChEBI" id="CHEBI:58115"/>
        <dbReference type="ChEBI" id="CHEBI:60487"/>
        <dbReference type="EC" id="2.7.8.26"/>
    </reaction>
</comment>
<proteinExistence type="inferred from homology"/>
<evidence type="ECO:0000256" key="5">
    <source>
        <dbReference type="ARBA" id="ARBA00013200"/>
    </source>
</evidence>
<keyword evidence="10 19" id="KW-0812">Transmembrane</keyword>
<evidence type="ECO:0000256" key="3">
    <source>
        <dbReference type="ARBA" id="ARBA00004663"/>
    </source>
</evidence>
<dbReference type="PATRIC" id="fig|1300222.3.peg.2193"/>
<dbReference type="EMBL" id="APBN01000003">
    <property type="protein sequence ID" value="EMT53218.1"/>
    <property type="molecule type" value="Genomic_DNA"/>
</dbReference>
<feature type="transmembrane region" description="Helical" evidence="19">
    <location>
        <begin position="214"/>
        <end position="236"/>
    </location>
</feature>
<keyword evidence="12 19" id="KW-1133">Transmembrane helix</keyword>
<evidence type="ECO:0000256" key="1">
    <source>
        <dbReference type="ARBA" id="ARBA00001946"/>
    </source>
</evidence>
<dbReference type="GeneID" id="89501239"/>
<dbReference type="GO" id="GO:0005886">
    <property type="term" value="C:plasma membrane"/>
    <property type="evidence" value="ECO:0007669"/>
    <property type="project" value="UniProtKB-SubCell"/>
</dbReference>
<dbReference type="PANTHER" id="PTHR34148:SF1">
    <property type="entry name" value="ADENOSYLCOBINAMIDE-GDP RIBAZOLETRANSFERASE"/>
    <property type="match status" value="1"/>
</dbReference>
<sequence length="272" mass="28956">MNAFFHALTFFTRIPVPWLKPSEKAWRDSVAWYPAVGLVIGCVLWIVHEAALWAFPPLIAAVLTCTAWVYITGGLHLDGWMDLADGLGSSRTQERMLEIMKDSRSGAMAVLAAILLLFLKTAGITELAGLLTNPPNQASLSGLLAGGPRAEGLTLYSGSLLLVLIPFAARAHVLLAIRCFPNVSSDNGVGKGIGAGLRLWHIVAAYAAVLGLGWWIAGIQAIAAVAVSLLFSLWFARGICRRLGGLTGDCYGAIIESSEAVMLLVAAGSWWT</sequence>
<dbReference type="HAMAP" id="MF_00719">
    <property type="entry name" value="CobS"/>
    <property type="match status" value="1"/>
</dbReference>
<evidence type="ECO:0000256" key="14">
    <source>
        <dbReference type="ARBA" id="ARBA00025228"/>
    </source>
</evidence>
<dbReference type="OrthoDB" id="9794626at2"/>
<evidence type="ECO:0000256" key="17">
    <source>
        <dbReference type="ARBA" id="ARBA00048623"/>
    </source>
</evidence>
<evidence type="ECO:0000256" key="7">
    <source>
        <dbReference type="ARBA" id="ARBA00022475"/>
    </source>
</evidence>
<name>M8DI33_9BACL</name>
<protein>
    <recommendedName>
        <fullName evidence="6 19">Adenosylcobinamide-GDP ribazoletransferase</fullName>
        <ecNumber evidence="5 19">2.7.8.26</ecNumber>
    </recommendedName>
    <alternativeName>
        <fullName evidence="16 19">Cobalamin synthase</fullName>
    </alternativeName>
    <alternativeName>
        <fullName evidence="15 19">Cobalamin-5'-phosphate synthase</fullName>
    </alternativeName>
</protein>
<gene>
    <name evidence="19" type="primary">cobS</name>
    <name evidence="20" type="ORF">I532_10582</name>
</gene>
<evidence type="ECO:0000256" key="18">
    <source>
        <dbReference type="ARBA" id="ARBA00049504"/>
    </source>
</evidence>
<dbReference type="InterPro" id="IPR003805">
    <property type="entry name" value="CobS"/>
</dbReference>
<comment type="caution">
    <text evidence="20">The sequence shown here is derived from an EMBL/GenBank/DDBJ whole genome shotgun (WGS) entry which is preliminary data.</text>
</comment>
<evidence type="ECO:0000256" key="11">
    <source>
        <dbReference type="ARBA" id="ARBA00022842"/>
    </source>
</evidence>
<dbReference type="Proteomes" id="UP000012081">
    <property type="component" value="Unassembled WGS sequence"/>
</dbReference>
<keyword evidence="7 19" id="KW-1003">Cell membrane</keyword>
<feature type="transmembrane region" description="Helical" evidence="19">
    <location>
        <begin position="153"/>
        <end position="177"/>
    </location>
</feature>
<evidence type="ECO:0000256" key="8">
    <source>
        <dbReference type="ARBA" id="ARBA00022573"/>
    </source>
</evidence>
<evidence type="ECO:0000256" key="9">
    <source>
        <dbReference type="ARBA" id="ARBA00022679"/>
    </source>
</evidence>
<dbReference type="UniPathway" id="UPA00148">
    <property type="reaction ID" value="UER00238"/>
</dbReference>
<dbReference type="STRING" id="1300222.I532_10582"/>
<comment type="function">
    <text evidence="14 19">Joins adenosylcobinamide-GDP and alpha-ribazole to generate adenosylcobalamin (Ado-cobalamin). Also synthesizes adenosylcobalamin 5'-phosphate from adenosylcobinamide-GDP and alpha-ribazole 5'-phosphate.</text>
</comment>
<keyword evidence="11 19" id="KW-0460">Magnesium</keyword>
<evidence type="ECO:0000313" key="21">
    <source>
        <dbReference type="Proteomes" id="UP000012081"/>
    </source>
</evidence>
<comment type="pathway">
    <text evidence="3 19">Cofactor biosynthesis; adenosylcobalamin biosynthesis; adenosylcobalamin from cob(II)yrinate a,c-diamide: step 7/7.</text>
</comment>